<proteinExistence type="predicted"/>
<evidence type="ECO:0000313" key="1">
    <source>
        <dbReference type="EMBL" id="NHZ61260.1"/>
    </source>
</evidence>
<evidence type="ECO:0008006" key="3">
    <source>
        <dbReference type="Google" id="ProtNLM"/>
    </source>
</evidence>
<protein>
    <recommendedName>
        <fullName evidence="3">Lipoprotein</fullName>
    </recommendedName>
</protein>
<dbReference type="Proteomes" id="UP000610594">
    <property type="component" value="Unassembled WGS sequence"/>
</dbReference>
<dbReference type="EMBL" id="WHJF01000005">
    <property type="protein sequence ID" value="NHZ61260.1"/>
    <property type="molecule type" value="Genomic_DNA"/>
</dbReference>
<gene>
    <name evidence="1" type="ORF">F1735_02890</name>
</gene>
<name>A0ABX0MEV0_9BURK</name>
<dbReference type="RefSeq" id="WP_167235525.1">
    <property type="nucleotide sequence ID" value="NZ_WHJF01000005.1"/>
</dbReference>
<comment type="caution">
    <text evidence="1">The sequence shown here is derived from an EMBL/GenBank/DDBJ whole genome shotgun (WGS) entry which is preliminary data.</text>
</comment>
<organism evidence="1 2">
    <name type="scientific">Massilia genomosp. 1</name>
    <dbReference type="NCBI Taxonomy" id="2609280"/>
    <lineage>
        <taxon>Bacteria</taxon>
        <taxon>Pseudomonadati</taxon>
        <taxon>Pseudomonadota</taxon>
        <taxon>Betaproteobacteria</taxon>
        <taxon>Burkholderiales</taxon>
        <taxon>Oxalobacteraceae</taxon>
        <taxon>Telluria group</taxon>
        <taxon>Massilia</taxon>
    </lineage>
</organism>
<reference evidence="1 2" key="1">
    <citation type="submission" date="2019-10" db="EMBL/GenBank/DDBJ databases">
        <title>Taxonomy of Antarctic Massilia spp.: description of Massilia rubra sp. nov., Massilia aquatica sp. nov., Massilia mucilaginosa sp. nov., Massilia frigida sp. nov. isolated from streams, lakes and regoliths.</title>
        <authorList>
            <person name="Holochova P."/>
            <person name="Sedlacek I."/>
            <person name="Kralova S."/>
            <person name="Maslanova I."/>
            <person name="Busse H.-J."/>
            <person name="Stankova E."/>
            <person name="Vrbovska V."/>
            <person name="Kovarovic V."/>
            <person name="Bartak M."/>
            <person name="Svec P."/>
            <person name="Pantucek R."/>
        </authorList>
    </citation>
    <scope>NUCLEOTIDE SEQUENCE [LARGE SCALE GENOMIC DNA]</scope>
    <source>
        <strain evidence="1 2">CCM 8694</strain>
    </source>
</reference>
<dbReference type="PROSITE" id="PS51257">
    <property type="entry name" value="PROKAR_LIPOPROTEIN"/>
    <property type="match status" value="1"/>
</dbReference>
<keyword evidence="2" id="KW-1185">Reference proteome</keyword>
<sequence>MLRREFIATVAALGAVSACAVTPPRPDLERLALPDVGPALAAQMDALLVWLDSATPWRSFLSTSLNVLIPARLDDAAASLLRTCSGKELAKIRSVAGFEDFGGKRLIEPGKPALSLLYFALASPRVRLPSGTPKEHYASLAQLEDLENYIFVAAPLDDSLLDLDKYAIAVFAYEFRPGAKTPHRHHADMVYSRTGVSRVGTTRHHWDRPHRRFSNIPAPEEPGLSGTQNASVTPARFALFLAQVVDQDKAYFIGEHLRDWRYQFLLPVRKIVTGDPLLQGRQVIFKQYHRDEKLARLLSMRVIGDEPLVLPASVAFQETQPPFLRVTCSTTASTSPLQRDNTFGTDQQLVSLLPLASSVLLEPFPGPMVREAAQRINGKRERLRFRVPAFYGEFNNKISNRRYTTLKVIENPVREALGFGVDDIVFSGIRTNTSFVAPRNGPTFVNIRYQVSESDGESVTYLGPGCGVADWEGKIKTGEYWAALFQDNLCDGCVSADLSPAQCVPNAAALNFEQLLARPFLPAFSLVSAPDFLQSVDGIDLHKYDDHFLEGGTETVSGARVRANPHLLLPGTMRRAFPLRFPKGETIRPDTALTVTAVVSAAAVAAKLHVLRDYESSNSLPDTASNVFAPGWDITYSNTGTNKQFYFASFGLGSPFPEDMKLCAAANGMWPASSPDAARTFSPSLEGVYTLVLSATTKTFTRRPPTAVPLLDSELGIHSTSPAAQDQPSLASTGWDGECGPFLIVDNGVLEVNFTDIGRADYVRNFFSEHNTMRMDALQNIQAEELIGRMGALRTCIRYLPSYSPFKQVRLSELWLVSAELVPDWNLGALGHGIPKQMVGNDKLWATTSRLGPVSGRGLLFVFAEGASACRDAAGKASTRRIASCKRVFVCQLAQTSANPDDWKLAWTAIQTPGGLAPSSWHVH</sequence>
<evidence type="ECO:0000313" key="2">
    <source>
        <dbReference type="Proteomes" id="UP000610594"/>
    </source>
</evidence>
<accession>A0ABX0MEV0</accession>